<feature type="domain" description="PcRGLX/YetA-like C-terminal alpha/alpha toroid" evidence="4">
    <location>
        <begin position="483"/>
        <end position="899"/>
    </location>
</feature>
<comment type="caution">
    <text evidence="5">The sequence shown here is derived from an EMBL/GenBank/DDBJ whole genome shotgun (WGS) entry which is preliminary data.</text>
</comment>
<feature type="chain" id="PRO_5039632587" description="Tat pathway signal sequence domain protein" evidence="1">
    <location>
        <begin position="20"/>
        <end position="912"/>
    </location>
</feature>
<dbReference type="InterPro" id="IPR048331">
    <property type="entry name" value="PcRGLX/YetA_3rd"/>
</dbReference>
<sequence>MTRFLTSLAAFLAAAPLFAQEIDLQWVGDQPQVPAGQSWGVPFEKGQIDERQTFSLTDGKGDQLPLQQWVMARHRDGSVKWMGFAASLTPDQTDGLKLTAGPKLTPRQARQAARKASAPEMQADGIKVSETADEVTVDNGVEKITFGKSGAWLVRSIEMNGTKVAGNGRLVCIREDRSQEEDGILKFDDFQSRIDSVSVEKTGPVLAVVKIDGMHSDGTRDWLPFSVRFYIYDNVPSVRMVHSFIYDGDQFTDFIKGLGIEFTLPLREEIHNRHVRFAGENGGLWGEAVKPLAGRRVLTYPGIESVLRDQFEGKRVPDQAEYNAAGQKLISDWADWSDFRLTQLTPDGFDIRKRTNAESRWIGTAGGNRAPGYMQAGDVSGGLGLSLKDFWQSYPTELEIMDMTEDNATMTVWIWSPRGEVMDMRHYDTEGHDLNSAYEDYQEGMSTPYGIARTSEITIVPYSVMPTRDESVQIAQTAQSISQIMATPQYLHDAGAFGVWGLPDPDGGEVKQWIEKQINDYIAFYEQSIETQRWYGFWNYGDVMHSYMSGRHSWNYDIGGNAWANTELEPDLWLWYAFVRSGREDIFRLASAMTRHTSEVDVYHIGEMAGLGTRHNVSHWGCGAKEARIGQAWWKRFFYYLTCDDRVGDLMHDAADADFTTLKFDPLRVAQPRSEFPTSQPTRLRWGPDWIAFVGNWFTEWERTGNEYYLDKIETGMKSLSNLPNGLFTGKGPYGYDPETGKLTYEGEPDWITNTNHLANLQGGFEVMMEVYDGIGNEDFNKTYLEYCSWYTVPKDDPIRDLPENAKYKNWWGHWNQDRMLAFAGHELNDAYRIKLAWVRFLQGSVGPDGKLRDQVPVVRIEGSDTLTPFYESPRVSTNGTAQWNLEAIIMLGLIGDQIPDLSEIPAPAPRR</sequence>
<keyword evidence="1" id="KW-0732">Signal</keyword>
<reference evidence="5" key="1">
    <citation type="submission" date="2020-10" db="EMBL/GenBank/DDBJ databases">
        <authorList>
            <person name="Gilroy R."/>
        </authorList>
    </citation>
    <scope>NUCLEOTIDE SEQUENCE</scope>
    <source>
        <strain evidence="5">ChiHecec2B26-709</strain>
    </source>
</reference>
<name>A0A9D1GN77_9BACT</name>
<feature type="signal peptide" evidence="1">
    <location>
        <begin position="1"/>
        <end position="19"/>
    </location>
</feature>
<protein>
    <recommendedName>
        <fullName evidence="7">Tat pathway signal sequence domain protein</fullName>
    </recommendedName>
</protein>
<dbReference type="Pfam" id="PF21345">
    <property type="entry name" value="PcRGLX_2nd"/>
    <property type="match status" value="1"/>
</dbReference>
<dbReference type="Pfam" id="PF19501">
    <property type="entry name" value="PcRGLX_1st"/>
    <property type="match status" value="1"/>
</dbReference>
<dbReference type="Proteomes" id="UP000886881">
    <property type="component" value="Unassembled WGS sequence"/>
</dbReference>
<reference evidence="5" key="2">
    <citation type="journal article" date="2021" name="PeerJ">
        <title>Extensive microbial diversity within the chicken gut microbiome revealed by metagenomics and culture.</title>
        <authorList>
            <person name="Gilroy R."/>
            <person name="Ravi A."/>
            <person name="Getino M."/>
            <person name="Pursley I."/>
            <person name="Horton D.L."/>
            <person name="Alikhan N.F."/>
            <person name="Baker D."/>
            <person name="Gharbi K."/>
            <person name="Hall N."/>
            <person name="Watson M."/>
            <person name="Adriaenssens E.M."/>
            <person name="Foster-Nyarko E."/>
            <person name="Jarju S."/>
            <person name="Secka A."/>
            <person name="Antonio M."/>
            <person name="Oren A."/>
            <person name="Chaudhuri R.R."/>
            <person name="La Ragione R."/>
            <person name="Hildebrand F."/>
            <person name="Pallen M.J."/>
        </authorList>
    </citation>
    <scope>NUCLEOTIDE SEQUENCE</scope>
    <source>
        <strain evidence="5">ChiHecec2B26-709</strain>
    </source>
</reference>
<dbReference type="InterPro" id="IPR045793">
    <property type="entry name" value="PcRGLX/YetA-like"/>
</dbReference>
<dbReference type="InterPro" id="IPR048330">
    <property type="entry name" value="PcRGLX/YetA_2nd"/>
</dbReference>
<dbReference type="Pfam" id="PF21346">
    <property type="entry name" value="PcRGLX_3rd"/>
    <property type="match status" value="1"/>
</dbReference>
<evidence type="ECO:0000313" key="6">
    <source>
        <dbReference type="Proteomes" id="UP000886881"/>
    </source>
</evidence>
<dbReference type="InterPro" id="IPR048329">
    <property type="entry name" value="PcRGLX_1st"/>
</dbReference>
<accession>A0A9D1GN77</accession>
<evidence type="ECO:0008006" key="7">
    <source>
        <dbReference type="Google" id="ProtNLM"/>
    </source>
</evidence>
<feature type="domain" description="PcRGLX/YetA-like N-terminal RIFT barrel" evidence="2">
    <location>
        <begin position="21"/>
        <end position="100"/>
    </location>
</feature>
<evidence type="ECO:0000259" key="4">
    <source>
        <dbReference type="Pfam" id="PF21346"/>
    </source>
</evidence>
<evidence type="ECO:0000259" key="3">
    <source>
        <dbReference type="Pfam" id="PF21345"/>
    </source>
</evidence>
<dbReference type="AlphaFoldDB" id="A0A9D1GN77"/>
<proteinExistence type="predicted"/>
<evidence type="ECO:0000313" key="5">
    <source>
        <dbReference type="EMBL" id="HIT47295.1"/>
    </source>
</evidence>
<evidence type="ECO:0000259" key="2">
    <source>
        <dbReference type="Pfam" id="PF19501"/>
    </source>
</evidence>
<evidence type="ECO:0000256" key="1">
    <source>
        <dbReference type="SAM" id="SignalP"/>
    </source>
</evidence>
<organism evidence="5 6">
    <name type="scientific">Candidatus Cryptobacteroides merdipullorum</name>
    <dbReference type="NCBI Taxonomy" id="2840771"/>
    <lineage>
        <taxon>Bacteria</taxon>
        <taxon>Pseudomonadati</taxon>
        <taxon>Bacteroidota</taxon>
        <taxon>Bacteroidia</taxon>
        <taxon>Bacteroidales</taxon>
        <taxon>Candidatus Cryptobacteroides</taxon>
    </lineage>
</organism>
<dbReference type="PANTHER" id="PTHR40081:SF1">
    <property type="entry name" value="TAT PATHWAY SIGNAL SEQUENCE DOMAIN PROTEIN"/>
    <property type="match status" value="1"/>
</dbReference>
<dbReference type="EMBL" id="DVLC01000105">
    <property type="protein sequence ID" value="HIT47295.1"/>
    <property type="molecule type" value="Genomic_DNA"/>
</dbReference>
<gene>
    <name evidence="5" type="ORF">IAC35_05505</name>
</gene>
<feature type="domain" description="PcRGLX/YetA-like central beta-sandwich" evidence="3">
    <location>
        <begin position="126"/>
        <end position="474"/>
    </location>
</feature>
<dbReference type="PANTHER" id="PTHR40081">
    <property type="entry name" value="CONCANAVALIN A-LIKE LECTIN/GLUCANASE"/>
    <property type="match status" value="1"/>
</dbReference>